<protein>
    <submittedName>
        <fullName evidence="1">Gamma-glutamylcysteine synthetase</fullName>
    </submittedName>
</protein>
<sequence>MLQNILENIQKLGLVDELKKSSIGVEIEEHRAMKNGRLSNHPYPSELGSREFHPYLQSDFAESQSEIITDPHTNIQDTINQLDTLQTVLHDHLRDDELIWPLSMPPVLTSKEIEFVKNNFDRPAYAEYHDYLTEKYGVQPKIVTGIHINFSLPNTLLKKLYSQYESEYKSFIQFKNDVYFGLAQQFVLHRFFLTYFLGASPVAEKGFFEKTPTELQQPVRSIRNSHFGYVNRPQDEVSVTVYSSLKHYVKMISNGIAKKHLYSPSEFYGPVRLRGQESYLDYPSQGIDYLEFRVFDNNPFEENGISAETLTFLKTYFLSLFVDSEEPENMREALKTSFDDNDRVALEAPDKKSCMEEEMRQLITKLNKTATTLEANEQVFEVLQRVARMIDHPELTPSGRLSQLTSNGSLQKFGSQQGLKFKQARTDRTEVLPALDKFSSAVQMLVKLLIELGVKYKFISSDRLQVSFEDHKYEIELASVTEDNFENQTRTLFPQLF</sequence>
<dbReference type="EMBL" id="CP168151">
    <property type="protein sequence ID" value="XFD39374.1"/>
    <property type="molecule type" value="Genomic_DNA"/>
</dbReference>
<organism evidence="1 2">
    <name type="scientific">Lentilactobacillus terminaliae</name>
    <dbReference type="NCBI Taxonomy" id="3003483"/>
    <lineage>
        <taxon>Bacteria</taxon>
        <taxon>Bacillati</taxon>
        <taxon>Bacillota</taxon>
        <taxon>Bacilli</taxon>
        <taxon>Lactobacillales</taxon>
        <taxon>Lactobacillaceae</taxon>
        <taxon>Lentilactobacillus</taxon>
    </lineage>
</organism>
<reference evidence="1" key="1">
    <citation type="submission" date="2024-08" db="EMBL/GenBank/DDBJ databases">
        <title>Lentilactobacillus sp. nov., isolated from tree bark.</title>
        <authorList>
            <person name="Phuengjayaem S."/>
            <person name="Tanasupawat S."/>
        </authorList>
    </citation>
    <scope>NUCLEOTIDE SEQUENCE</scope>
    <source>
        <strain evidence="1">SPB1-3</strain>
    </source>
</reference>
<evidence type="ECO:0000313" key="2">
    <source>
        <dbReference type="Proteomes" id="UP001149860"/>
    </source>
</evidence>
<gene>
    <name evidence="1" type="ORF">O0236_008095</name>
</gene>
<dbReference type="Proteomes" id="UP001149860">
    <property type="component" value="Chromosome"/>
</dbReference>
<name>A0ACD5DDA2_9LACO</name>
<accession>A0ACD5DDA2</accession>
<keyword evidence="2" id="KW-1185">Reference proteome</keyword>
<proteinExistence type="predicted"/>
<evidence type="ECO:0000313" key="1">
    <source>
        <dbReference type="EMBL" id="XFD39374.1"/>
    </source>
</evidence>